<reference evidence="1 2" key="1">
    <citation type="submission" date="2022-04" db="EMBL/GenBank/DDBJ databases">
        <title>Whole genome of Spiroplasma citri.</title>
        <authorList>
            <person name="Khanchezar A."/>
            <person name="Izadpanah K."/>
            <person name="Taghavi M."/>
            <person name="Ghorbani A."/>
            <person name="Beven L."/>
        </authorList>
    </citation>
    <scope>NUCLEOTIDE SEQUENCE [LARGE SCALE GENOMIC DNA]</scope>
    <source>
        <strain evidence="1 2">D4</strain>
    </source>
</reference>
<dbReference type="AlphaFoldDB" id="A0AAX3SXF8"/>
<proteinExistence type="predicted"/>
<dbReference type="Proteomes" id="UP001214629">
    <property type="component" value="Chromosome"/>
</dbReference>
<evidence type="ECO:0000313" key="1">
    <source>
        <dbReference type="EMBL" id="WFG95987.1"/>
    </source>
</evidence>
<sequence>MKTLQDLIKDLTDIIVEEQKINDYLENEPLDLKDADLSCAYLRWANLTDIKITKEQLDKLTVIEEKNNEYNRIN</sequence>
<accession>A0AAX3SXF8</accession>
<protein>
    <submittedName>
        <fullName evidence="1">Uncharacterized protein</fullName>
    </submittedName>
</protein>
<dbReference type="RefSeq" id="WP_277938408.1">
    <property type="nucleotide sequence ID" value="NZ_CP096246.1"/>
</dbReference>
<name>A0AAX3SXF8_SPICI</name>
<gene>
    <name evidence="1" type="ORF">M0C40_07750</name>
</gene>
<organism evidence="1 2">
    <name type="scientific">Spiroplasma citri</name>
    <dbReference type="NCBI Taxonomy" id="2133"/>
    <lineage>
        <taxon>Bacteria</taxon>
        <taxon>Bacillati</taxon>
        <taxon>Mycoplasmatota</taxon>
        <taxon>Mollicutes</taxon>
        <taxon>Entomoplasmatales</taxon>
        <taxon>Spiroplasmataceae</taxon>
        <taxon>Spiroplasma</taxon>
    </lineage>
</organism>
<dbReference type="EMBL" id="CP096246">
    <property type="protein sequence ID" value="WFG95987.1"/>
    <property type="molecule type" value="Genomic_DNA"/>
</dbReference>
<evidence type="ECO:0000313" key="2">
    <source>
        <dbReference type="Proteomes" id="UP001214629"/>
    </source>
</evidence>
<keyword evidence="2" id="KW-1185">Reference proteome</keyword>